<dbReference type="OrthoDB" id="3631276at2759"/>
<feature type="transmembrane region" description="Helical" evidence="11">
    <location>
        <begin position="31"/>
        <end position="51"/>
    </location>
</feature>
<dbReference type="InterPro" id="IPR021988">
    <property type="entry name" value="BMT1"/>
</dbReference>
<keyword evidence="5 11" id="KW-0812">Transmembrane</keyword>
<dbReference type="HOGENOM" id="CLU_013841_3_0_1"/>
<keyword evidence="6" id="KW-0735">Signal-anchor</keyword>
<dbReference type="GO" id="GO:0071555">
    <property type="term" value="P:cell wall organization"/>
    <property type="evidence" value="ECO:0007669"/>
    <property type="project" value="UniProtKB-KW"/>
</dbReference>
<dbReference type="AlphaFoldDB" id="W6MIX8"/>
<evidence type="ECO:0000256" key="8">
    <source>
        <dbReference type="ARBA" id="ARBA00023136"/>
    </source>
</evidence>
<keyword evidence="3" id="KW-0328">Glycosyltransferase</keyword>
<gene>
    <name evidence="12" type="ORF">KUCA_T00001874001</name>
</gene>
<dbReference type="GeneID" id="34519301"/>
<evidence type="ECO:0000256" key="4">
    <source>
        <dbReference type="ARBA" id="ARBA00022679"/>
    </source>
</evidence>
<keyword evidence="7 11" id="KW-1133">Transmembrane helix</keyword>
<keyword evidence="4" id="KW-0808">Transferase</keyword>
<sequence>MVAMVQSRLAVLTAITTKARLLFLANRKVPVVLLLLVAVGIYSNMMFVSSFRSSRYSGLSHNKPNVDQFDYIPSHSRDQDYLSRMAISAETVQLNYKPMLWTGYSGDLDITDLAVSDYSTTPCRFIQHKEGLGVADQKILSDDLASVRKLLIATSYSELVTQNEPEDVDVSSLVNLRWARFSGASVWLADYNVHLLVSRVMYAKDGVFGTPTASFIRAQVYDRNWNELMNYSLKLVDSKGEVYKQITFPTLFDVGFNPETDRDMAGAEDPKIALRVNSDGKEEPVIFFNMFNGKIAGRRAYHAYLPFSKHDYLVGFSVPDVPQKEADKDWVPFFARDVGDSGEITGFVYFIYQFNPLTVIKCSMDYGECHVAFQHDSEKYPSSIDSHITMGSNLILLPQGVPTAEFGAYGAKKRDVWVGFSNLKLYNCGCGDATFRPSLFVLILDGDNFRIEFGTTSVDFGLTVAPIHSENVASCQADDKSILTVGSVGSWDVTSYDKETHLYEDYMSIVLTEADRQISVVRLTGVLNYILGSRRLEHKSKRVAERLYADEHVQRSIRVQQCALYSAKDYCTEYAAKHSFREEM</sequence>
<reference evidence="12" key="2">
    <citation type="submission" date="2014-02" db="EMBL/GenBank/DDBJ databases">
        <title>Complete DNA sequence of /Kuraishia capsulata/ illustrates novel genomic features among budding yeasts (/Saccharomycotina/).</title>
        <authorList>
            <person name="Morales L."/>
            <person name="Noel B."/>
            <person name="Porcel B."/>
            <person name="Marcet-Houben M."/>
            <person name="Hullo M-F."/>
            <person name="Sacerdot C."/>
            <person name="Tekaia F."/>
            <person name="Leh-Louis V."/>
            <person name="Despons L."/>
            <person name="Khanna V."/>
            <person name="Aury J-M."/>
            <person name="Barbe V."/>
            <person name="Couloux A."/>
            <person name="Labadie K."/>
            <person name="Pelletier E."/>
            <person name="Souciet J-L."/>
            <person name="Boekhout T."/>
            <person name="Gabaldon T."/>
            <person name="Wincker P."/>
            <person name="Dujon B."/>
        </authorList>
    </citation>
    <scope>NUCLEOTIDE SEQUENCE</scope>
    <source>
        <strain evidence="12">CBS 1993</strain>
    </source>
</reference>
<dbReference type="Proteomes" id="UP000019384">
    <property type="component" value="Unassembled WGS sequence"/>
</dbReference>
<evidence type="ECO:0000256" key="10">
    <source>
        <dbReference type="ARBA" id="ARBA00023316"/>
    </source>
</evidence>
<reference evidence="12" key="1">
    <citation type="submission" date="2013-12" db="EMBL/GenBank/DDBJ databases">
        <authorList>
            <person name="Genoscope - CEA"/>
        </authorList>
    </citation>
    <scope>NUCLEOTIDE SEQUENCE</scope>
    <source>
        <strain evidence="12">CBS 1993</strain>
    </source>
</reference>
<accession>W6MIX8</accession>
<evidence type="ECO:0000256" key="5">
    <source>
        <dbReference type="ARBA" id="ARBA00022692"/>
    </source>
</evidence>
<evidence type="ECO:0000313" key="13">
    <source>
        <dbReference type="Proteomes" id="UP000019384"/>
    </source>
</evidence>
<comment type="similarity">
    <text evidence="2">Belongs to the BMT family.</text>
</comment>
<evidence type="ECO:0000313" key="12">
    <source>
        <dbReference type="EMBL" id="CDK25903.1"/>
    </source>
</evidence>
<name>W6MIX8_9ASCO</name>
<evidence type="ECO:0000256" key="9">
    <source>
        <dbReference type="ARBA" id="ARBA00023180"/>
    </source>
</evidence>
<organism evidence="12 13">
    <name type="scientific">Kuraishia capsulata CBS 1993</name>
    <dbReference type="NCBI Taxonomy" id="1382522"/>
    <lineage>
        <taxon>Eukaryota</taxon>
        <taxon>Fungi</taxon>
        <taxon>Dikarya</taxon>
        <taxon>Ascomycota</taxon>
        <taxon>Saccharomycotina</taxon>
        <taxon>Pichiomycetes</taxon>
        <taxon>Pichiales</taxon>
        <taxon>Pichiaceae</taxon>
        <taxon>Kuraishia</taxon>
    </lineage>
</organism>
<dbReference type="RefSeq" id="XP_022457913.1">
    <property type="nucleotide sequence ID" value="XM_022604098.1"/>
</dbReference>
<dbReference type="EMBL" id="HG793126">
    <property type="protein sequence ID" value="CDK25903.1"/>
    <property type="molecule type" value="Genomic_DNA"/>
</dbReference>
<evidence type="ECO:0000256" key="1">
    <source>
        <dbReference type="ARBA" id="ARBA00004606"/>
    </source>
</evidence>
<protein>
    <submittedName>
        <fullName evidence="12">Uncharacterized protein</fullName>
    </submittedName>
</protein>
<dbReference type="STRING" id="1382522.W6MIX8"/>
<evidence type="ECO:0000256" key="11">
    <source>
        <dbReference type="SAM" id="Phobius"/>
    </source>
</evidence>
<keyword evidence="9" id="KW-0325">Glycoprotein</keyword>
<evidence type="ECO:0000256" key="3">
    <source>
        <dbReference type="ARBA" id="ARBA00022676"/>
    </source>
</evidence>
<evidence type="ECO:0000256" key="7">
    <source>
        <dbReference type="ARBA" id="ARBA00022989"/>
    </source>
</evidence>
<dbReference type="GO" id="GO:0000030">
    <property type="term" value="F:mannosyltransferase activity"/>
    <property type="evidence" value="ECO:0007669"/>
    <property type="project" value="InterPro"/>
</dbReference>
<dbReference type="Pfam" id="PF12141">
    <property type="entry name" value="BMT"/>
    <property type="match status" value="2"/>
</dbReference>
<keyword evidence="8 11" id="KW-0472">Membrane</keyword>
<comment type="subcellular location">
    <subcellularLocation>
        <location evidence="1">Membrane</location>
        <topology evidence="1">Single-pass type II membrane protein</topology>
    </subcellularLocation>
</comment>
<keyword evidence="10" id="KW-0961">Cell wall biogenesis/degradation</keyword>
<evidence type="ECO:0000256" key="6">
    <source>
        <dbReference type="ARBA" id="ARBA00022968"/>
    </source>
</evidence>
<dbReference type="GO" id="GO:0016020">
    <property type="term" value="C:membrane"/>
    <property type="evidence" value="ECO:0007669"/>
    <property type="project" value="UniProtKB-SubCell"/>
</dbReference>
<proteinExistence type="inferred from homology"/>
<keyword evidence="13" id="KW-1185">Reference proteome</keyword>
<evidence type="ECO:0000256" key="2">
    <source>
        <dbReference type="ARBA" id="ARBA00009486"/>
    </source>
</evidence>